<evidence type="ECO:0000259" key="1">
    <source>
        <dbReference type="Pfam" id="PF21834"/>
    </source>
</evidence>
<feature type="domain" description="DUF6894" evidence="1">
    <location>
        <begin position="7"/>
        <end position="77"/>
    </location>
</feature>
<dbReference type="InterPro" id="IPR054189">
    <property type="entry name" value="DUF6894"/>
</dbReference>
<dbReference type="Pfam" id="PF21834">
    <property type="entry name" value="DUF6894"/>
    <property type="match status" value="1"/>
</dbReference>
<organism evidence="2 3">
    <name type="scientific">Microvirga tunisiensis</name>
    <dbReference type="NCBI Taxonomy" id="2108360"/>
    <lineage>
        <taxon>Bacteria</taxon>
        <taxon>Pseudomonadati</taxon>
        <taxon>Pseudomonadota</taxon>
        <taxon>Alphaproteobacteria</taxon>
        <taxon>Hyphomicrobiales</taxon>
        <taxon>Methylobacteriaceae</taxon>
        <taxon>Microvirga</taxon>
    </lineage>
</organism>
<accession>A0A5N7MXP9</accession>
<protein>
    <recommendedName>
        <fullName evidence="1">DUF6894 domain-containing protein</fullName>
    </recommendedName>
</protein>
<reference evidence="2 3" key="1">
    <citation type="journal article" date="2019" name="Syst. Appl. Microbiol.">
        <title>Microvirga tunisiensis sp. nov., a root nodule symbiotic bacterium isolated from Lupinus micranthus and L. luteus grown in Northern Tunisia.</title>
        <authorList>
            <person name="Msaddak A."/>
            <person name="Rejili M."/>
            <person name="Duran D."/>
            <person name="Mars M."/>
            <person name="Palacios J.M."/>
            <person name="Ruiz-Argueso T."/>
            <person name="Rey L."/>
            <person name="Imperial J."/>
        </authorList>
    </citation>
    <scope>NUCLEOTIDE SEQUENCE [LARGE SCALE GENOMIC DNA]</scope>
    <source>
        <strain evidence="2 3">Lmie10</strain>
    </source>
</reference>
<comment type="caution">
    <text evidence="2">The sequence shown here is derived from an EMBL/GenBank/DDBJ whole genome shotgun (WGS) entry which is preliminary data.</text>
</comment>
<keyword evidence="3" id="KW-1185">Reference proteome</keyword>
<dbReference type="Proteomes" id="UP000403266">
    <property type="component" value="Unassembled WGS sequence"/>
</dbReference>
<gene>
    <name evidence="2" type="ORF">FS320_28055</name>
</gene>
<name>A0A5N7MXP9_9HYPH</name>
<evidence type="ECO:0000313" key="3">
    <source>
        <dbReference type="Proteomes" id="UP000403266"/>
    </source>
</evidence>
<proteinExistence type="predicted"/>
<dbReference type="AlphaFoldDB" id="A0A5N7MXP9"/>
<dbReference type="EMBL" id="VOSK01000178">
    <property type="protein sequence ID" value="MPR28876.1"/>
    <property type="molecule type" value="Genomic_DNA"/>
</dbReference>
<sequence length="89" mass="10089">MPASAKYFFHLVSDRGLIPDEEGISLWTAEGFCVHLVRIVQTVDEVLKGSLTSDERQGWHLEVTDDAGRRVMSISLTDFDENRSFLPLH</sequence>
<evidence type="ECO:0000313" key="2">
    <source>
        <dbReference type="EMBL" id="MPR28876.1"/>
    </source>
</evidence>